<organism evidence="2 3">
    <name type="scientific">Bifidobacterium tissieri</name>
    <dbReference type="NCBI Taxonomy" id="1630162"/>
    <lineage>
        <taxon>Bacteria</taxon>
        <taxon>Bacillati</taxon>
        <taxon>Actinomycetota</taxon>
        <taxon>Actinomycetes</taxon>
        <taxon>Bifidobacteriales</taxon>
        <taxon>Bifidobacteriaceae</taxon>
        <taxon>Bifidobacterium</taxon>
    </lineage>
</organism>
<dbReference type="AlphaFoldDB" id="A0A5M9ZXP0"/>
<feature type="region of interest" description="Disordered" evidence="1">
    <location>
        <begin position="58"/>
        <end position="79"/>
    </location>
</feature>
<feature type="compositionally biased region" description="Basic residues" evidence="1">
    <location>
        <begin position="70"/>
        <end position="79"/>
    </location>
</feature>
<reference evidence="2 3" key="1">
    <citation type="journal article" date="2019" name="Syst. Appl. Microbiol.">
        <title>Characterization of Bifidobacterium species in feaces of the Egyptian fruit bat: Description of B. vespertilionis sp. nov. and B. rousetti sp. nov.</title>
        <authorList>
            <person name="Modesto M."/>
            <person name="Satti M."/>
            <person name="Watanabe K."/>
            <person name="Puglisi E."/>
            <person name="Morelli L."/>
            <person name="Huang C.-H."/>
            <person name="Liou J.-S."/>
            <person name="Miyashita M."/>
            <person name="Tamura T."/>
            <person name="Saito S."/>
            <person name="Mori K."/>
            <person name="Huang L."/>
            <person name="Sciavilla P."/>
            <person name="Sandri C."/>
            <person name="Spiezio C."/>
            <person name="Vitali F."/>
            <person name="Cavalieri D."/>
            <person name="Perpetuini G."/>
            <person name="Tofalo R."/>
            <person name="Bonetti A."/>
            <person name="Arita M."/>
            <person name="Mattarelli P."/>
        </authorList>
    </citation>
    <scope>NUCLEOTIDE SEQUENCE [LARGE SCALE GENOMIC DNA]</scope>
    <source>
        <strain evidence="2 3">RST7</strain>
    </source>
</reference>
<evidence type="ECO:0000313" key="2">
    <source>
        <dbReference type="EMBL" id="KAA8831622.1"/>
    </source>
</evidence>
<accession>A0A5M9ZXP0</accession>
<comment type="caution">
    <text evidence="2">The sequence shown here is derived from an EMBL/GenBank/DDBJ whole genome shotgun (WGS) entry which is preliminary data.</text>
</comment>
<dbReference type="Proteomes" id="UP000412028">
    <property type="component" value="Unassembled WGS sequence"/>
</dbReference>
<evidence type="ECO:0000256" key="1">
    <source>
        <dbReference type="SAM" id="MobiDB-lite"/>
    </source>
</evidence>
<dbReference type="OrthoDB" id="4870048at2"/>
<proteinExistence type="predicted"/>
<evidence type="ECO:0000313" key="3">
    <source>
        <dbReference type="Proteomes" id="UP000412028"/>
    </source>
</evidence>
<gene>
    <name evidence="2" type="ORF">EMO89_02535</name>
</gene>
<dbReference type="RefSeq" id="WP_150380795.1">
    <property type="nucleotide sequence ID" value="NZ_RZUI01000002.1"/>
</dbReference>
<sequence>MARITAKRRKRMKNSTFALPRERKYPIPDTSHARNALAQVAKYGTPSQQRRVRAAVHREYPSIQISGLTRPRRKKKTRR</sequence>
<name>A0A5M9ZXP0_9BIFI</name>
<dbReference type="EMBL" id="RZUI01000002">
    <property type="protein sequence ID" value="KAA8831622.1"/>
    <property type="molecule type" value="Genomic_DNA"/>
</dbReference>
<protein>
    <submittedName>
        <fullName evidence="2">Uncharacterized protein</fullName>
    </submittedName>
</protein>